<feature type="region of interest" description="Disordered" evidence="30">
    <location>
        <begin position="1"/>
        <end position="29"/>
    </location>
</feature>
<evidence type="ECO:0000256" key="19">
    <source>
        <dbReference type="ARBA" id="ARBA00023157"/>
    </source>
</evidence>
<keyword evidence="4" id="KW-0813">Transport</keyword>
<evidence type="ECO:0000313" key="33">
    <source>
        <dbReference type="RefSeq" id="XP_021572484.1"/>
    </source>
</evidence>
<keyword evidence="18" id="KW-0564">Palmitate</keyword>
<evidence type="ECO:0000256" key="17">
    <source>
        <dbReference type="ARBA" id="ARBA00023098"/>
    </source>
</evidence>
<dbReference type="InterPro" id="IPR015816">
    <property type="entry name" value="Vitellinogen_b-sht_N"/>
</dbReference>
<dbReference type="FunFam" id="1.25.10.20:FF:000004">
    <property type="entry name" value="Apolipoprotein B"/>
    <property type="match status" value="1"/>
</dbReference>
<dbReference type="GO" id="GO:0030301">
    <property type="term" value="P:cholesterol transport"/>
    <property type="evidence" value="ECO:0007669"/>
    <property type="project" value="TreeGrafter"/>
</dbReference>
<evidence type="ECO:0000256" key="1">
    <source>
        <dbReference type="ARBA" id="ARBA00004496"/>
    </source>
</evidence>
<evidence type="ECO:0000256" key="15">
    <source>
        <dbReference type="ARBA" id="ARBA00022990"/>
    </source>
</evidence>
<evidence type="ECO:0000256" key="12">
    <source>
        <dbReference type="ARBA" id="ARBA00022677"/>
    </source>
</evidence>
<evidence type="ECO:0000256" key="27">
    <source>
        <dbReference type="ARBA" id="ARBA00070364"/>
    </source>
</evidence>
<keyword evidence="32" id="KW-1185">Reference proteome</keyword>
<dbReference type="KEGG" id="csyr:103268903"/>
<dbReference type="GO" id="GO:0034362">
    <property type="term" value="C:low-density lipoprotein particle"/>
    <property type="evidence" value="ECO:0007669"/>
    <property type="project" value="UniProtKB-KW"/>
</dbReference>
<feature type="coiled-coil region" evidence="29">
    <location>
        <begin position="4189"/>
        <end position="4245"/>
    </location>
</feature>
<dbReference type="GO" id="GO:0008201">
    <property type="term" value="F:heparin binding"/>
    <property type="evidence" value="ECO:0007669"/>
    <property type="project" value="UniProtKB-KW"/>
</dbReference>
<dbReference type="Proteomes" id="UP000189704">
    <property type="component" value="Unplaced"/>
</dbReference>
<keyword evidence="23" id="KW-0449">Lipoprotein</keyword>
<dbReference type="InterPro" id="IPR001747">
    <property type="entry name" value="Vitellogenin_N"/>
</dbReference>
<comment type="subunit">
    <text evidence="26">Interacts with PCSK9. Interacts with MTTP. Interacts with AUP1. Interacts with CIDEB.</text>
</comment>
<dbReference type="InterPro" id="IPR009454">
    <property type="entry name" value="Lipid_transpt_open_b-sht"/>
</dbReference>
<keyword evidence="7" id="KW-0162">Chylomicron</keyword>
<proteinExistence type="predicted"/>
<evidence type="ECO:0000256" key="14">
    <source>
        <dbReference type="ARBA" id="ARBA00022729"/>
    </source>
</evidence>
<keyword evidence="14" id="KW-0732">Signal</keyword>
<evidence type="ECO:0000256" key="2">
    <source>
        <dbReference type="ARBA" id="ARBA00004502"/>
    </source>
</evidence>
<keyword evidence="22" id="KW-0753">Steroid metabolism</keyword>
<dbReference type="PANTHER" id="PTHR13769:SF1">
    <property type="entry name" value="APOLIPOPROTEIN B-100"/>
    <property type="match status" value="1"/>
</dbReference>
<dbReference type="InterPro" id="IPR015255">
    <property type="entry name" value="Vitellinogen_open_b-sht"/>
</dbReference>
<evidence type="ECO:0000256" key="4">
    <source>
        <dbReference type="ARBA" id="ARBA00022448"/>
    </source>
</evidence>
<dbReference type="Gene3D" id="2.20.50.20">
    <property type="entry name" value="Lipovitellin. Chain A, domain 3"/>
    <property type="match status" value="1"/>
</dbReference>
<dbReference type="PANTHER" id="PTHR13769">
    <property type="entry name" value="APOLIPOPROTEIN B"/>
    <property type="match status" value="1"/>
</dbReference>
<feature type="disulfide bond" evidence="28">
    <location>
        <begin position="268"/>
        <end position="294"/>
    </location>
</feature>
<evidence type="ECO:0000256" key="28">
    <source>
        <dbReference type="PROSITE-ProRule" id="PRU00557"/>
    </source>
</evidence>
<evidence type="ECO:0000259" key="31">
    <source>
        <dbReference type="PROSITE" id="PS51211"/>
    </source>
</evidence>
<dbReference type="Pfam" id="PF09172">
    <property type="entry name" value="Vit_open_b-sht"/>
    <property type="match status" value="1"/>
</dbReference>
<dbReference type="Gene3D" id="1.25.10.20">
    <property type="entry name" value="Vitellinogen, superhelical"/>
    <property type="match status" value="1"/>
</dbReference>
<dbReference type="GO" id="GO:0008203">
    <property type="term" value="P:cholesterol metabolic process"/>
    <property type="evidence" value="ECO:0007669"/>
    <property type="project" value="UniProtKB-KW"/>
</dbReference>
<evidence type="ECO:0000256" key="23">
    <source>
        <dbReference type="ARBA" id="ARBA00023288"/>
    </source>
</evidence>
<dbReference type="SMART" id="SM01169">
    <property type="entry name" value="DUF1943"/>
    <property type="match status" value="1"/>
</dbReference>
<evidence type="ECO:0000256" key="8">
    <source>
        <dbReference type="ARBA" id="ARBA00022525"/>
    </source>
</evidence>
<protein>
    <recommendedName>
        <fullName evidence="27">Apolipoprotein B-100</fullName>
    </recommendedName>
</protein>
<dbReference type="Pfam" id="PF06448">
    <property type="entry name" value="DUF1081"/>
    <property type="match status" value="1"/>
</dbReference>
<keyword evidence="6" id="KW-0691">RNA editing</keyword>
<comment type="caution">
    <text evidence="28">Lacks conserved residue(s) required for the propagation of feature annotation.</text>
</comment>
<dbReference type="GO" id="GO:0005737">
    <property type="term" value="C:cytoplasm"/>
    <property type="evidence" value="ECO:0007669"/>
    <property type="project" value="UniProtKB-SubCell"/>
</dbReference>
<keyword evidence="10" id="KW-0597">Phosphoprotein</keyword>
<name>A0A3Q0E8K8_CARSF</name>
<evidence type="ECO:0000256" key="18">
    <source>
        <dbReference type="ARBA" id="ARBA00023139"/>
    </source>
</evidence>
<dbReference type="GeneID" id="103268903"/>
<keyword evidence="11" id="KW-0358">Heparin-binding</keyword>
<dbReference type="GO" id="GO:0050750">
    <property type="term" value="F:low-density lipoprotein particle receptor binding"/>
    <property type="evidence" value="ECO:0007669"/>
    <property type="project" value="TreeGrafter"/>
</dbReference>
<dbReference type="InterPro" id="IPR015817">
    <property type="entry name" value="Vitellinogen_open_b-sht_sub1"/>
</dbReference>
<gene>
    <name evidence="33" type="primary">APOB</name>
</gene>
<evidence type="ECO:0000256" key="16">
    <source>
        <dbReference type="ARBA" id="ARBA00023055"/>
    </source>
</evidence>
<dbReference type="GO" id="GO:0034361">
    <property type="term" value="C:very-low-density lipoprotein particle"/>
    <property type="evidence" value="ECO:0007669"/>
    <property type="project" value="UniProtKB-KW"/>
</dbReference>
<evidence type="ECO:0000256" key="3">
    <source>
        <dbReference type="ARBA" id="ARBA00004613"/>
    </source>
</evidence>
<evidence type="ECO:0000256" key="26">
    <source>
        <dbReference type="ARBA" id="ARBA00065227"/>
    </source>
</evidence>
<keyword evidence="5" id="KW-0963">Cytoplasm</keyword>
<dbReference type="GO" id="GO:0120020">
    <property type="term" value="F:cholesterol transfer activity"/>
    <property type="evidence" value="ECO:0007669"/>
    <property type="project" value="TreeGrafter"/>
</dbReference>
<dbReference type="Pfam" id="PF01347">
    <property type="entry name" value="Vitellogenin_N"/>
    <property type="match status" value="1"/>
</dbReference>
<keyword evidence="21" id="KW-0325">Glycoprotein</keyword>
<keyword evidence="16" id="KW-0445">Lipid transport</keyword>
<reference evidence="33" key="1">
    <citation type="submission" date="2025-08" db="UniProtKB">
        <authorList>
            <consortium name="RefSeq"/>
        </authorList>
    </citation>
    <scope>IDENTIFICATION</scope>
</reference>
<keyword evidence="8" id="KW-0964">Secreted</keyword>
<evidence type="ECO:0000256" key="29">
    <source>
        <dbReference type="SAM" id="Coils"/>
    </source>
</evidence>
<evidence type="ECO:0000256" key="13">
    <source>
        <dbReference type="ARBA" id="ARBA00022710"/>
    </source>
</evidence>
<keyword evidence="9" id="KW-0153">Cholesterol metabolism</keyword>
<dbReference type="InterPro" id="IPR015819">
    <property type="entry name" value="Lipid_transp_b-sht_shell"/>
</dbReference>
<dbReference type="GO" id="GO:0042953">
    <property type="term" value="P:lipoprotein transport"/>
    <property type="evidence" value="ECO:0007669"/>
    <property type="project" value="TreeGrafter"/>
</dbReference>
<dbReference type="Gene3D" id="2.30.230.10">
    <property type="entry name" value="Lipovitellin, beta-sheet shell regions, chain A"/>
    <property type="match status" value="1"/>
</dbReference>
<dbReference type="GO" id="GO:0006642">
    <property type="term" value="P:triglyceride mobilization"/>
    <property type="evidence" value="ECO:0007669"/>
    <property type="project" value="TreeGrafter"/>
</dbReference>
<dbReference type="Gene3D" id="2.20.80.10">
    <property type="entry name" value="Lipovitellin-phosvitin complex, chain A, domain 4"/>
    <property type="match status" value="1"/>
</dbReference>
<dbReference type="Pfam" id="PF12491">
    <property type="entry name" value="ApoB100_C"/>
    <property type="match status" value="1"/>
</dbReference>
<dbReference type="SMART" id="SM00638">
    <property type="entry name" value="LPD_N"/>
    <property type="match status" value="1"/>
</dbReference>
<evidence type="ECO:0000256" key="24">
    <source>
        <dbReference type="ARBA" id="ARBA00023313"/>
    </source>
</evidence>
<dbReference type="InterPro" id="IPR022176">
    <property type="entry name" value="ApoB100_C"/>
</dbReference>
<dbReference type="InterPro" id="IPR052418">
    <property type="entry name" value="Apolipoprotein_B"/>
</dbReference>
<keyword evidence="17" id="KW-0443">Lipid metabolism</keyword>
<evidence type="ECO:0000256" key="5">
    <source>
        <dbReference type="ARBA" id="ARBA00022490"/>
    </source>
</evidence>
<feature type="region of interest" description="Disordered" evidence="30">
    <location>
        <begin position="81"/>
        <end position="104"/>
    </location>
</feature>
<evidence type="ECO:0000256" key="6">
    <source>
        <dbReference type="ARBA" id="ARBA00022495"/>
    </source>
</evidence>
<keyword evidence="13" id="KW-0427">LDL</keyword>
<dbReference type="SUPFAM" id="SSF56968">
    <property type="entry name" value="Lipovitellin-phosvitin complex, beta-sheet shell regions"/>
    <property type="match status" value="2"/>
</dbReference>
<keyword evidence="29" id="KW-0175">Coiled coil</keyword>
<keyword evidence="15" id="KW-0007">Acetylation</keyword>
<dbReference type="OrthoDB" id="6484170at2759"/>
<evidence type="ECO:0000256" key="22">
    <source>
        <dbReference type="ARBA" id="ARBA00023221"/>
    </source>
</evidence>
<comment type="function">
    <text evidence="25">Apolipoprotein B is a major protein constituent of chylomicrons (apo B-48), LDL (apo B-100) and VLDL (apo B-100). Apo B-100 functions as a recognition signal for the cellular binding and internalization of LDL particles by the apoB/E receptor.</text>
</comment>
<evidence type="ECO:0000256" key="9">
    <source>
        <dbReference type="ARBA" id="ARBA00022548"/>
    </source>
</evidence>
<dbReference type="PROSITE" id="PS51211">
    <property type="entry name" value="VITELLOGENIN"/>
    <property type="match status" value="1"/>
</dbReference>
<evidence type="ECO:0000256" key="25">
    <source>
        <dbReference type="ARBA" id="ARBA00053752"/>
    </source>
</evidence>
<keyword evidence="19 28" id="KW-1015">Disulfide bond</keyword>
<dbReference type="GO" id="GO:0034359">
    <property type="term" value="C:mature chylomicron"/>
    <property type="evidence" value="ECO:0007669"/>
    <property type="project" value="TreeGrafter"/>
</dbReference>
<evidence type="ECO:0000256" key="20">
    <source>
        <dbReference type="ARBA" id="ARBA00023166"/>
    </source>
</evidence>
<accession>A0A3Q0E8K8</accession>
<dbReference type="STRING" id="1868482.ENSTSYP00000007628"/>
<dbReference type="GO" id="GO:0005811">
    <property type="term" value="C:lipid droplet"/>
    <property type="evidence" value="ECO:0007669"/>
    <property type="project" value="UniProtKB-SubCell"/>
</dbReference>
<keyword evidence="20" id="KW-1207">Sterol metabolism</keyword>
<evidence type="ECO:0000256" key="21">
    <source>
        <dbReference type="ARBA" id="ARBA00023180"/>
    </source>
</evidence>
<dbReference type="InterPro" id="IPR011030">
    <property type="entry name" value="Lipovitellin_superhlx_dom"/>
</dbReference>
<evidence type="ECO:0000313" key="32">
    <source>
        <dbReference type="Proteomes" id="UP000189704"/>
    </source>
</evidence>
<feature type="domain" description="Vitellogenin" evidence="31">
    <location>
        <begin position="128"/>
        <end position="754"/>
    </location>
</feature>
<dbReference type="FunFam" id="2.30.230.10:FF:000003">
    <property type="entry name" value="Apolipoprotein B"/>
    <property type="match status" value="1"/>
</dbReference>
<comment type="subcellular location">
    <subcellularLocation>
        <location evidence="1">Cytoplasm</location>
    </subcellularLocation>
    <subcellularLocation>
        <location evidence="2">Lipid droplet</location>
    </subcellularLocation>
    <subcellularLocation>
        <location evidence="3">Secreted</location>
    </subcellularLocation>
</comment>
<organism evidence="32 33">
    <name type="scientific">Carlito syrichta</name>
    <name type="common">Philippine tarsier</name>
    <name type="synonym">Tarsius syrichta</name>
    <dbReference type="NCBI Taxonomy" id="1868482"/>
    <lineage>
        <taxon>Eukaryota</taxon>
        <taxon>Metazoa</taxon>
        <taxon>Chordata</taxon>
        <taxon>Craniata</taxon>
        <taxon>Vertebrata</taxon>
        <taxon>Euteleostomi</taxon>
        <taxon>Mammalia</taxon>
        <taxon>Eutheria</taxon>
        <taxon>Euarchontoglires</taxon>
        <taxon>Primates</taxon>
        <taxon>Haplorrhini</taxon>
        <taxon>Tarsiiformes</taxon>
        <taxon>Tarsiidae</taxon>
        <taxon>Carlito</taxon>
    </lineage>
</organism>
<dbReference type="RefSeq" id="XP_021572484.1">
    <property type="nucleotide sequence ID" value="XM_021716809.1"/>
</dbReference>
<keyword evidence="24" id="KW-0850">VLDL</keyword>
<dbReference type="CTD" id="338"/>
<sequence>MVTVHKYPGSNGLGSGKEHCQKSPVGNGQDLQEKEVNHRGDQDALKNMLGSVQNSAAHGPPRHWRKLKGWSRHLWVRTASLSHPPRSPTLRPRKGQTRGKPPSDCGWVTEEEVLEDVSPTCPKDATRFKHLRKYIYNYEAESSSGVPGTADSRSATKINCKVELEVPQLCSIILKTNQCTLKEVYGFNSEGKALLKKTKNSEEFTAAMSKYELKLTIPQGKQVFLYPEKDEPQHILNIKRGIISALLVPLETEEATQVLFLDTVYGNCSTHFTVKTRKGNVATEISTERDLGQCDRFKPTSTGVSPLALIKGMTRPLSTLISSSQSCQYTLDSKRKHVAEAVCREQHLFLPFSYKNKYGIMAQVTQTLKLEDMPKINSRFFGEGAKKVGLAFESTKSTSPPKQAEAALKTLQELKKLSVSEQNRQRAYLFSKLVTELRGLSNEAVTSLLPQLIEVSSPITLQALVQCGQPQCYTHILQWLKGTHASPLLIDTVTYLVALISEPSAQRIREIFNMAREQRSRATLYALSHVVNNYYKTNPTETQDLLDIADYLLGQIQNECTGDEDHTYLILRVIGNMGQTMERLTPRLKSSILECVKSTKPSLLIQKAAIQALRKMELNNEDQGVLLQTFLDSASPGDKRLAAYLMVMRDPSQSDIDKITQRLPEEQNEQVRNFVASHISNILKSEELYVQDLKVLLEEALKQVPVPAVRDFRKFSRNYQFSKSVSLPSLDSASAKIEGNLMFDPNNYLPTESMLKTTLTIFGFASADLFEIGLEGKGFEPTLEALFGKQGFFPDSISKALYWANGRVPDHVSKVLVDHFGYPKDDKSGQDMANGIMLNVEKLIKDLKSKDVPEARAYLRILGEELGFARLQDLNLLGRLLLTGARTLTGIPQMIGEAISKGSKGDFFLHYIFMDNAFELPTGVGLQLQMSSSGVITPGTKAGAKLEMANMQAELVVKPSVSVEFVTNMGIIIPDFARSGVQMNTNFFHESGLQARVALKAGQLKFIVPSPKRPVKLFSGSNTLHLVSTTKTEAIPPLIENRQSWSACKPFFTGLNYCTSGAYSNASSTDSTSYYPLTGDTRFELELRPTGEVEQYSVSATYELQREDRALVDTLKFVTQAEGMKPTEATMAFKYNRQTMTLSSEVQIPDFGIDLGTILRVNDDSAENKKSYKLTMDVQNKKITEVTLMGHINWDTKEEAKIKGVISIPRLQAEARSEILTHWSPTKLLLQMDSSATAFGSTVSKRVAWRYDEEKIEFEWNTGTNVDTKKVASNFPVDFSDYPRSLHMYANSLLDHRVPQTDMTFRHMGSKLIVATNTWLQKAAESLPYAQTLQDHLNGLKELDLQNVGLPDFHIPENLFLKSDGRVKYTLNKNSVKIEIPLPFGGKSSKDLKMLETVRTPALHFKSVGFHLPSREFQVPTFTIPELYQLQVPLLGVLDLSTNVYSNLYNWSASYSGGNTSTEHFSLRGQYHVKADSVVDLLSYNVQGSGETTYDHRNTFTLSCDGSLRHKFLDSNIKFSHVEKLGNSPLSKGLLTFDASSALGPQMSAAVHLNSKKKQHLYVKEVKIEGQFKVSSFYAKGTYGLSYQKDPATGQLNGESNLRFNSTYLQGTNQITGRYEDGTLSLTSTSDLQGGIIKNTASLKYENYELILKSDTNGKHENFATSNKMDLTFSKQNALLRSEYQVDYKSLRFFTLLSGSLNSHGLELNADTLGTDKINSGAHKATLRITRDGISTSATTNLKYSPLVLENELNAELGLAGASMKLTTNGRFREHGAKFNLDGKAALTEVSLGSTYQAMILGVDSKNIFSFKISQEGLMLSNNLMGSYAEMKLDHTNSLNIAGLSLDFSSKLDNFYSRDKFYKQNFNLQLQPYSLVTTLHNDLKYNALDLTNSGKLRLEPLKLNVGGNLKGTYQNNEIKHIYTISYAALSASYKADTVAKIQGVEFSHRLNTDIAGLASAIDISTNYNSDSLHFSNVFHSVMAPFTMTVDAHTNGNGKLTLWGEHTGQLYSKFLLKAEPLALTFSHDYKGSTSHHLMSRKSVSTALDHKVSALLTPAEQTGTWKLKTQFNNNEYSQDLDAYNTKDKIGVELSGRALADLTILDSPIKVPLLLSEPVNVIDALEIKDAIDKPQEFTIVAFVKYDKNQDVHTINLPFFTTLQEYFEMNQRIIRTVLESIQRELKRINIDQFMRNYRAALGRLPQQVDDYLNSFNWERQVSSAKEKLTAFTKNYRITENDLQIALDNAKINFNEKLSQLQTYVIQFDQYVKDNYDLHDFKTAIAKIIDRIIEKLKLLDEQYHIRVNVAKTIHNLYLFIENVDFNKIGSSTASWIQNVDTKYRIRIQIQEKLQQLMTHIQNTDIQNIAGKLKQQVEAVDIRVLLDQVRATIPFKRINDILEHVKYFVINLIGDFEVTEKINAFRAKVHELIKKHEIDQKIQVLMDKSVQLAYQYNLKETVQKLSNVLQQVEIKDYFEKLVGFIDEAVKKLDALSLKEFIEEVNRFLDMLVKKLKSFDYHQFVDESNNKIREVTQRINSEIQALELPQKVEILKLFLKDTKALAEVCLESLKDTKVTLIIDWLQDTLSSASLAHMKAKLQETLEDIRDRIYQMDIQQELERYLSLMGQVYSTLVTYISDWWILAAKNLTDFAEQYSIQDWAERVKTLVEQGFTVPQIQTILGTMPAFRVSLRALQEATFQTPDFIVPLTDLRIPSIQLNFKELKDIKIPSRFSTPEFTVLNTFHIPSFTIDLVEIKVKIIRTIDQMLNSELQWPVPEVYLRDLKVEDTLLAGITLPDFHLPEITIPEFVIPKLSLNDFQAPDLHIPEFQLPHISQTIEVPTFGKLYSVLKIQSPLFTLDVNANMQNVTTSGNKADIAASIAAKGESKLEVLNFDFQANAQLSNPEINPLVLKESMKFSSKYLRTEHESEMLFFGNAIEGKSDTVARLHTEKNTLELSNGMIVKMNNQLTLDSNTKYFHKLNIPKLDFSSQADLRNEIKTLLETGRIAWTSSGAGSWKWASPNFSDEGTHESQISFTVGESITSFGLSNKINSKHLRVNQNLVYESSFPKFSKFEIQSQVESQHVGRSVLTAKGTALFREGKAEITGNHDAHLNGKVIGTLKNSLLFSLQMFEITASTNNEGNLKVSFPLKLTGKIDFLNNYALFLSPSVQQTSWQASARFNQYKYNQNFSAGNNENIMETHIGLNGEANLDFLSIPLTIPEMTLPYTTITTPPLKDFSLWEKTGLKEFLKTTKQSFDLSVKAQYKKSKGRHSIANPLGVFYKFIGQNLNSFGRHFEKARKNALDFFTNYYNEAKIKLDRYKVEKSHDELPRTFQIPGYTIPVVNIEVSPFTVEMLAFGYVIPKAMSTPSITILGSNIFVPSYTLVFPLDLDLPVLHVPRNLFMLSLPDFKELSTGNNIFIPAMGNITYDFSFKSSVITLNTNAGLYNQSDIVAHLLSSSSSVIDALQYKLEGTSSLTRKRGLKLATALSLNNKFVEGSHDSTVSLTKKNMEASVTTTAKVQIPILRMNFKQELNGNTKSKPTVSSSMELKYDFNSPVLYSTAKGIIDHKFTLESLTSYFSIESSTKGDVKGSVLSQEYSGNIASEASTYLNSKGTRSSLKLQGASKVDDIWNLEVKENFAGEATFRRIYAIWEHNTKNHLELEGLFFIFGEHTSKATLELSPWKMSTLVQVHSSQRSSLLDIPYLGQEVTLNANTKTQKVNWKNVVRVHSGSLQSHVELSNDQEKAHLDMAGSLEGQLSFLKYIILPVYDKSLWDLLKLDVTTSIDRRQYLHASTAIVYTKNPNGYSFSVPVKVLTDEFIIPRLKQNDLSSVLVTPMFQVPFTDLKVPSYKLDFSEIKIYKKLSTSSFALNLPMLPKVKFPKVDVLTKYSQPEDSSVPFFEITVPESQLTVSQFTLPRGISVGNTVLDLNEVANKIADFELPTIIMPEQTIDIPSIKFSVPAGIFIPSFGALSARFRVASPLYNATWNAGLKNKEGHVETFLDSTCSSTLQILEYDLNVVETHRIEDGMLVCKTKGTLAHRDFSAEYEEAGRYKGLQEWEGKAHLDITSPAFTDLHLHYQEKEKSLSISVASSTLGTVGMDLEDDEKFFTWNFYYRPQSSPDKNLTILKTELRDQESDEEIQIKVNWEEEAASGLLISLKDNIPKATGALYDYVNKYHWEHTGLTLRDASSKLRRSLQNNAERAYQNAMRQIDEMDMRFQRVTSGATGAYQEWKDKAQNLYQEMLAQEGQTNFERLKDKLIDNLVQVTQEFHMTIQRLVDSFTDFLKYTKFQLPGKAGTYSELCTMVMREVRKVLSQVYSSIHEGLEILLSYIQDLVANSELIKDLKIRFPFEPRSHKLIDVIPEIIELLKSVSQEVQMTLDNTHLNKTIEMLSDLRGPLQFIFRSLEKEIKYLKKAKFTYIINDIQYEIDRTFNKYIPYVFGILKENLCIILDKLNELVQNKLQEASQSLQQIHQYIKALREEYFDPSVVGWTVKYYELEEKVVSLMENLVIALKDFHSTYSLSTADFASQLSDQYEQFVQEYLSILTDPDGKGKEKIAELSTTAQEIIKSWAVSMKKIISDYHQQFRYKLQDFSDQLSDYYEKFIVESTRLIDLSIQNYHMFLRYITELLKKLQSTKSMSPYIKLAPGELIITL</sequence>
<keyword evidence="12" id="KW-0551">Lipid droplet</keyword>
<evidence type="ECO:0000256" key="10">
    <source>
        <dbReference type="ARBA" id="ARBA00022553"/>
    </source>
</evidence>
<evidence type="ECO:0000256" key="11">
    <source>
        <dbReference type="ARBA" id="ARBA00022674"/>
    </source>
</evidence>
<feature type="coiled-coil region" evidence="29">
    <location>
        <begin position="4448"/>
        <end position="4479"/>
    </location>
</feature>
<dbReference type="GO" id="GO:0042632">
    <property type="term" value="P:cholesterol homeostasis"/>
    <property type="evidence" value="ECO:0007669"/>
    <property type="project" value="TreeGrafter"/>
</dbReference>
<evidence type="ECO:0000256" key="30">
    <source>
        <dbReference type="SAM" id="MobiDB-lite"/>
    </source>
</evidence>
<evidence type="ECO:0000256" key="7">
    <source>
        <dbReference type="ARBA" id="ARBA00022513"/>
    </source>
</evidence>
<dbReference type="SUPFAM" id="SSF48431">
    <property type="entry name" value="Lipovitellin-phosvitin complex, superhelical domain"/>
    <property type="match status" value="1"/>
</dbReference>